<dbReference type="InterPro" id="IPR024535">
    <property type="entry name" value="RHGA/B-epi-like_pectate_lyase"/>
</dbReference>
<sequence length="423" mass="45034">MIDVKRAGARGDGKTDDTAVIQRALQQAAQSKDTVYFPDGVYIIDPARTLSVGTNTSILGNGKTSVIKAASSGFGWDMIRVQGSNININNVSLDGNNRVNRVLAIGGGSSNIVINNSSVANATHSTDKKSDYYVGVVSGIVIYGNTNSVTISNTEIYNVSAINVSQGSLIARGIFVTTTWGSTEKIGKKILISGCYIHHISPADDGDGIYYEDPAMDNNLGENTGSVIANNRFTYCSKRAIKVYAQGMQIQSNQIENPFLNNNYYKGTKKGTLAPDMYSAISIYGSNNVVVNNIINGAGSFYAAIEVSAGNLIENTLIQGNSISMGDKSNIAGTTAIRLGNIRGFQLLNNNISNGERGIWTWQNADQGTIQSNSIVVKKGTGIDLTTYLSGYVQKNITCIGNNITAGKAKIVIPPRAINIVVK</sequence>
<evidence type="ECO:0000259" key="1">
    <source>
        <dbReference type="Pfam" id="PF12708"/>
    </source>
</evidence>
<dbReference type="InterPro" id="IPR011050">
    <property type="entry name" value="Pectin_lyase_fold/virulence"/>
</dbReference>
<accession>A0ABP3ILK0</accession>
<dbReference type="SMART" id="SM00710">
    <property type="entry name" value="PbH1"/>
    <property type="match status" value="7"/>
</dbReference>
<feature type="domain" description="Rhamnogalacturonase A/B/Epimerase-like pectate lyase" evidence="1">
    <location>
        <begin position="2"/>
        <end position="256"/>
    </location>
</feature>
<keyword evidence="3" id="KW-1185">Reference proteome</keyword>
<organism evidence="2 3">
    <name type="scientific">Paenibacillus motobuensis</name>
    <dbReference type="NCBI Taxonomy" id="295324"/>
    <lineage>
        <taxon>Bacteria</taxon>
        <taxon>Bacillati</taxon>
        <taxon>Bacillota</taxon>
        <taxon>Bacilli</taxon>
        <taxon>Bacillales</taxon>
        <taxon>Paenibacillaceae</taxon>
        <taxon>Paenibacillus</taxon>
    </lineage>
</organism>
<reference evidence="3" key="1">
    <citation type="journal article" date="2019" name="Int. J. Syst. Evol. Microbiol.">
        <title>The Global Catalogue of Microorganisms (GCM) 10K type strain sequencing project: providing services to taxonomists for standard genome sequencing and annotation.</title>
        <authorList>
            <consortium name="The Broad Institute Genomics Platform"/>
            <consortium name="The Broad Institute Genome Sequencing Center for Infectious Disease"/>
            <person name="Wu L."/>
            <person name="Ma J."/>
        </authorList>
    </citation>
    <scope>NUCLEOTIDE SEQUENCE [LARGE SCALE GENOMIC DNA]</scope>
    <source>
        <strain evidence="3">JCM 12774</strain>
    </source>
</reference>
<dbReference type="EMBL" id="BAAACX010000018">
    <property type="protein sequence ID" value="GAA0406568.1"/>
    <property type="molecule type" value="Genomic_DNA"/>
</dbReference>
<dbReference type="Gene3D" id="2.160.20.10">
    <property type="entry name" value="Single-stranded right-handed beta-helix, Pectin lyase-like"/>
    <property type="match status" value="1"/>
</dbReference>
<dbReference type="Proteomes" id="UP001500340">
    <property type="component" value="Unassembled WGS sequence"/>
</dbReference>
<dbReference type="InterPro" id="IPR006626">
    <property type="entry name" value="PbH1"/>
</dbReference>
<comment type="caution">
    <text evidence="2">The sequence shown here is derived from an EMBL/GenBank/DDBJ whole genome shotgun (WGS) entry which is preliminary data.</text>
</comment>
<dbReference type="RefSeq" id="WP_343864378.1">
    <property type="nucleotide sequence ID" value="NZ_BAAACX010000018.1"/>
</dbReference>
<dbReference type="Pfam" id="PF12708">
    <property type="entry name" value="Pect-lyase_RHGA_epim"/>
    <property type="match status" value="1"/>
</dbReference>
<dbReference type="InterPro" id="IPR012334">
    <property type="entry name" value="Pectin_lyas_fold"/>
</dbReference>
<name>A0ABP3ILK0_9BACL</name>
<dbReference type="SUPFAM" id="SSF51126">
    <property type="entry name" value="Pectin lyase-like"/>
    <property type="match status" value="2"/>
</dbReference>
<gene>
    <name evidence="2" type="ORF">GCM10008933_41030</name>
</gene>
<evidence type="ECO:0000313" key="3">
    <source>
        <dbReference type="Proteomes" id="UP001500340"/>
    </source>
</evidence>
<protein>
    <recommendedName>
        <fullName evidence="1">Rhamnogalacturonase A/B/Epimerase-like pectate lyase domain-containing protein</fullName>
    </recommendedName>
</protein>
<evidence type="ECO:0000313" key="2">
    <source>
        <dbReference type="EMBL" id="GAA0406568.1"/>
    </source>
</evidence>
<proteinExistence type="predicted"/>